<evidence type="ECO:0000256" key="6">
    <source>
        <dbReference type="SAM" id="MobiDB-lite"/>
    </source>
</evidence>
<evidence type="ECO:0000256" key="5">
    <source>
        <dbReference type="ARBA" id="ARBA00022801"/>
    </source>
</evidence>
<evidence type="ECO:0000259" key="7">
    <source>
        <dbReference type="PROSITE" id="PS50600"/>
    </source>
</evidence>
<feature type="region of interest" description="Disordered" evidence="6">
    <location>
        <begin position="1"/>
        <end position="32"/>
    </location>
</feature>
<keyword evidence="4" id="KW-0833">Ubl conjugation pathway</keyword>
<protein>
    <recommendedName>
        <fullName evidence="7">Ubiquitin-like protease family profile domain-containing protein</fullName>
    </recommendedName>
</protein>
<dbReference type="InterPro" id="IPR051947">
    <property type="entry name" value="Sentrin-specific_protease"/>
</dbReference>
<feature type="compositionally biased region" description="Polar residues" evidence="6">
    <location>
        <begin position="1"/>
        <end position="25"/>
    </location>
</feature>
<evidence type="ECO:0000313" key="9">
    <source>
        <dbReference type="Proteomes" id="UP001197093"/>
    </source>
</evidence>
<name>A0AAD4I1C6_9PEZI</name>
<dbReference type="AlphaFoldDB" id="A0AAD4I1C6"/>
<evidence type="ECO:0000256" key="3">
    <source>
        <dbReference type="ARBA" id="ARBA00022670"/>
    </source>
</evidence>
<keyword evidence="2" id="KW-0597">Phosphoprotein</keyword>
<dbReference type="EMBL" id="JAHCVI010000002">
    <property type="protein sequence ID" value="KAG7288933.1"/>
    <property type="molecule type" value="Genomic_DNA"/>
</dbReference>
<dbReference type="GO" id="GO:0005634">
    <property type="term" value="C:nucleus"/>
    <property type="evidence" value="ECO:0007669"/>
    <property type="project" value="TreeGrafter"/>
</dbReference>
<dbReference type="GO" id="GO:0005737">
    <property type="term" value="C:cytoplasm"/>
    <property type="evidence" value="ECO:0007669"/>
    <property type="project" value="TreeGrafter"/>
</dbReference>
<feature type="compositionally biased region" description="Polar residues" evidence="6">
    <location>
        <begin position="446"/>
        <end position="460"/>
    </location>
</feature>
<feature type="compositionally biased region" description="Acidic residues" evidence="6">
    <location>
        <begin position="524"/>
        <end position="533"/>
    </location>
</feature>
<dbReference type="Pfam" id="PF02902">
    <property type="entry name" value="Peptidase_C48"/>
    <property type="match status" value="1"/>
</dbReference>
<feature type="region of interest" description="Disordered" evidence="6">
    <location>
        <begin position="192"/>
        <end position="216"/>
    </location>
</feature>
<dbReference type="GO" id="GO:0016926">
    <property type="term" value="P:protein desumoylation"/>
    <property type="evidence" value="ECO:0007669"/>
    <property type="project" value="TreeGrafter"/>
</dbReference>
<feature type="compositionally biased region" description="Polar residues" evidence="6">
    <location>
        <begin position="468"/>
        <end position="488"/>
    </location>
</feature>
<dbReference type="PROSITE" id="PS50600">
    <property type="entry name" value="ULP_PROTEASE"/>
    <property type="match status" value="1"/>
</dbReference>
<evidence type="ECO:0000256" key="2">
    <source>
        <dbReference type="ARBA" id="ARBA00022553"/>
    </source>
</evidence>
<comment type="caution">
    <text evidence="8">The sequence shown here is derived from an EMBL/GenBank/DDBJ whole genome shotgun (WGS) entry which is preliminary data.</text>
</comment>
<dbReference type="InterPro" id="IPR038765">
    <property type="entry name" value="Papain-like_cys_pep_sf"/>
</dbReference>
<dbReference type="GO" id="GO:0070139">
    <property type="term" value="F:SUMO-specific endopeptidase activity"/>
    <property type="evidence" value="ECO:0007669"/>
    <property type="project" value="TreeGrafter"/>
</dbReference>
<keyword evidence="3" id="KW-0645">Protease</keyword>
<feature type="compositionally biased region" description="Polar residues" evidence="6">
    <location>
        <begin position="415"/>
        <end position="438"/>
    </location>
</feature>
<feature type="compositionally biased region" description="Basic and acidic residues" evidence="6">
    <location>
        <begin position="398"/>
        <end position="409"/>
    </location>
</feature>
<comment type="similarity">
    <text evidence="1">Belongs to the peptidase C48 family.</text>
</comment>
<dbReference type="InterPro" id="IPR003653">
    <property type="entry name" value="Peptidase_C48_C"/>
</dbReference>
<dbReference type="GO" id="GO:0006508">
    <property type="term" value="P:proteolysis"/>
    <property type="evidence" value="ECO:0007669"/>
    <property type="project" value="UniProtKB-KW"/>
</dbReference>
<keyword evidence="9" id="KW-1185">Reference proteome</keyword>
<feature type="domain" description="Ubiquitin-like protease family profile" evidence="7">
    <location>
        <begin position="86"/>
        <end position="352"/>
    </location>
</feature>
<evidence type="ECO:0000256" key="4">
    <source>
        <dbReference type="ARBA" id="ARBA00022786"/>
    </source>
</evidence>
<evidence type="ECO:0000256" key="1">
    <source>
        <dbReference type="ARBA" id="ARBA00005234"/>
    </source>
</evidence>
<evidence type="ECO:0000313" key="8">
    <source>
        <dbReference type="EMBL" id="KAG7288933.1"/>
    </source>
</evidence>
<feature type="region of interest" description="Disordered" evidence="6">
    <location>
        <begin position="398"/>
        <end position="612"/>
    </location>
</feature>
<organism evidence="8 9">
    <name type="scientific">Staphylotrichum longicolle</name>
    <dbReference type="NCBI Taxonomy" id="669026"/>
    <lineage>
        <taxon>Eukaryota</taxon>
        <taxon>Fungi</taxon>
        <taxon>Dikarya</taxon>
        <taxon>Ascomycota</taxon>
        <taxon>Pezizomycotina</taxon>
        <taxon>Sordariomycetes</taxon>
        <taxon>Sordariomycetidae</taxon>
        <taxon>Sordariales</taxon>
        <taxon>Chaetomiaceae</taxon>
        <taxon>Staphylotrichum</taxon>
    </lineage>
</organism>
<dbReference type="PANTHER" id="PTHR46896">
    <property type="entry name" value="SENTRIN-SPECIFIC PROTEASE"/>
    <property type="match status" value="1"/>
</dbReference>
<dbReference type="PANTHER" id="PTHR46896:SF3">
    <property type="entry name" value="FI06413P-RELATED"/>
    <property type="match status" value="1"/>
</dbReference>
<proteinExistence type="inferred from homology"/>
<feature type="compositionally biased region" description="Basic residues" evidence="6">
    <location>
        <begin position="599"/>
        <end position="612"/>
    </location>
</feature>
<dbReference type="Proteomes" id="UP001197093">
    <property type="component" value="Unassembled WGS sequence"/>
</dbReference>
<dbReference type="Gene3D" id="3.40.395.10">
    <property type="entry name" value="Adenoviral Proteinase, Chain A"/>
    <property type="match status" value="1"/>
</dbReference>
<gene>
    <name evidence="8" type="ORF">NEMBOFW57_005293</name>
</gene>
<dbReference type="SUPFAM" id="SSF54001">
    <property type="entry name" value="Cysteine proteinases"/>
    <property type="match status" value="1"/>
</dbReference>
<keyword evidence="5" id="KW-0378">Hydrolase</keyword>
<accession>A0AAD4I1C6</accession>
<sequence length="642" mass="71304">MPVSTSTSSRTPIRHQMQVSAQQQTPLPPGSVRDIVASGTRSLRTRRNAQQVQNPETPSATVLHRWSEENSDWAKDWKMPLILERTTVDKEDIPRLDEGQCLNDNLIGYGLRYLFNKFLKRHDDLPKRVYLHNSFFYEKLKAGRGTINYDGVKSWTAKVDLLSYDYIIVPVNEHYHWWVAIICNPGRLDPDSREVQGKNEVPSNPVGERVDGESSDVEMVDVAEKQPLESTGSAVDDPNLVKSDIVDLVSDDKNVSVDLTSCPRAKQSKRLKSGTRTYNPEDPRIITLDSLGSHHPQAIGHLKKYLLAEFKHKRKKVIAEPTQPVGMKATNIPEQNNFCDCGVYLLGYIQEFVKDPDLFVQTLLRRERPDWDFDPSSLRGLWRDTIICEQKMYQEHQLKAEQRRREALAAKRTPKGSTESSRQPSQAPSEANSATNGRCGTEVAASEQSTSADTIDTPTNVDVRETDSPSAKQAPQDPHVNNSEQSGASIPATAHSTQEENVDEDIVVLPPREDDAVLPSIEAPDVEAPDVEEVPAPPRQSRAEPVFILPLSSSPTTGADDDVDGLMELPPGAFYASRDKPGGGRQNRSTLSSPAGGGRVKRTARTRPKHTASHFVVDGTPELESVVEKAEVVRNSDPIDLT</sequence>
<reference evidence="8" key="1">
    <citation type="submission" date="2023-02" db="EMBL/GenBank/DDBJ databases">
        <authorList>
            <person name="Palmer J.M."/>
        </authorList>
    </citation>
    <scope>NUCLEOTIDE SEQUENCE</scope>
    <source>
        <strain evidence="8">FW57</strain>
    </source>
</reference>